<organism evidence="3 4">
    <name type="scientific">Piloderma croceum (strain F 1598)</name>
    <dbReference type="NCBI Taxonomy" id="765440"/>
    <lineage>
        <taxon>Eukaryota</taxon>
        <taxon>Fungi</taxon>
        <taxon>Dikarya</taxon>
        <taxon>Basidiomycota</taxon>
        <taxon>Agaricomycotina</taxon>
        <taxon>Agaricomycetes</taxon>
        <taxon>Agaricomycetidae</taxon>
        <taxon>Atheliales</taxon>
        <taxon>Atheliaceae</taxon>
        <taxon>Piloderma</taxon>
    </lineage>
</organism>
<reference evidence="3 4" key="1">
    <citation type="submission" date="2014-04" db="EMBL/GenBank/DDBJ databases">
        <authorList>
            <consortium name="DOE Joint Genome Institute"/>
            <person name="Kuo A."/>
            <person name="Tarkka M."/>
            <person name="Buscot F."/>
            <person name="Kohler A."/>
            <person name="Nagy L.G."/>
            <person name="Floudas D."/>
            <person name="Copeland A."/>
            <person name="Barry K.W."/>
            <person name="Cichocki N."/>
            <person name="Veneault-Fourrey C."/>
            <person name="LaButti K."/>
            <person name="Lindquist E.A."/>
            <person name="Lipzen A."/>
            <person name="Lundell T."/>
            <person name="Morin E."/>
            <person name="Murat C."/>
            <person name="Sun H."/>
            <person name="Tunlid A."/>
            <person name="Henrissat B."/>
            <person name="Grigoriev I.V."/>
            <person name="Hibbett D.S."/>
            <person name="Martin F."/>
            <person name="Nordberg H.P."/>
            <person name="Cantor M.N."/>
            <person name="Hua S.X."/>
        </authorList>
    </citation>
    <scope>NUCLEOTIDE SEQUENCE [LARGE SCALE GENOMIC DNA]</scope>
    <source>
        <strain evidence="3 4">F 1598</strain>
    </source>
</reference>
<dbReference type="SMART" id="SM00256">
    <property type="entry name" value="FBOX"/>
    <property type="match status" value="1"/>
</dbReference>
<dbReference type="InterPro" id="IPR036047">
    <property type="entry name" value="F-box-like_dom_sf"/>
</dbReference>
<dbReference type="EMBL" id="KN833010">
    <property type="protein sequence ID" value="KIM79367.1"/>
    <property type="molecule type" value="Genomic_DNA"/>
</dbReference>
<evidence type="ECO:0000256" key="1">
    <source>
        <dbReference type="SAM" id="MobiDB-lite"/>
    </source>
</evidence>
<reference evidence="4" key="2">
    <citation type="submission" date="2015-01" db="EMBL/GenBank/DDBJ databases">
        <title>Evolutionary Origins and Diversification of the Mycorrhizal Mutualists.</title>
        <authorList>
            <consortium name="DOE Joint Genome Institute"/>
            <consortium name="Mycorrhizal Genomics Consortium"/>
            <person name="Kohler A."/>
            <person name="Kuo A."/>
            <person name="Nagy L.G."/>
            <person name="Floudas D."/>
            <person name="Copeland A."/>
            <person name="Barry K.W."/>
            <person name="Cichocki N."/>
            <person name="Veneault-Fourrey C."/>
            <person name="LaButti K."/>
            <person name="Lindquist E.A."/>
            <person name="Lipzen A."/>
            <person name="Lundell T."/>
            <person name="Morin E."/>
            <person name="Murat C."/>
            <person name="Riley R."/>
            <person name="Ohm R."/>
            <person name="Sun H."/>
            <person name="Tunlid A."/>
            <person name="Henrissat B."/>
            <person name="Grigoriev I.V."/>
            <person name="Hibbett D.S."/>
            <person name="Martin F."/>
        </authorList>
    </citation>
    <scope>NUCLEOTIDE SEQUENCE [LARGE SCALE GENOMIC DNA]</scope>
    <source>
        <strain evidence="4">F 1598</strain>
    </source>
</reference>
<dbReference type="AlphaFoldDB" id="A0A0C3BPW6"/>
<dbReference type="Proteomes" id="UP000054166">
    <property type="component" value="Unassembled WGS sequence"/>
</dbReference>
<accession>A0A0C3BPW6</accession>
<dbReference type="HOGENOM" id="CLU_814119_0_0_1"/>
<sequence>MTMHDHDPAVYDTADCPTAVNRSGDGEFNHDYAVQSDSDEEFEPKSMLKPEAEGDRGHKRRNTTAANKGKGARKERNIGKLALLLNTPLDVFFEIISRLEPLDILHLSRVSKQFRSTFASQNSRHIWVAARENIFGLPDCPQDLSEPQYASLMFEHNCHACGKSRAPMTDYSLRTRFCGPCFNKNVKKGSTILGSRRKIPEHVLTLLPRSLLRKIHTHPQTPSEPFDLVDSNYVWSRSFEAKENSRSDYFYVSKIRMVAKRWREVRNDYAALETFEKQQLANTSEIMNHATLLHDWAEASKRAKGDEDWRRSINREASIKANLLVLGYDPTSFQALWTTDV</sequence>
<feature type="domain" description="F-box" evidence="2">
    <location>
        <begin position="81"/>
        <end position="130"/>
    </location>
</feature>
<proteinExistence type="predicted"/>
<feature type="region of interest" description="Disordered" evidence="1">
    <location>
        <begin position="1"/>
        <end position="73"/>
    </location>
</feature>
<dbReference type="InterPro" id="IPR001810">
    <property type="entry name" value="F-box_dom"/>
</dbReference>
<dbReference type="SUPFAM" id="SSF81383">
    <property type="entry name" value="F-box domain"/>
    <property type="match status" value="1"/>
</dbReference>
<dbReference type="Pfam" id="PF00646">
    <property type="entry name" value="F-box"/>
    <property type="match status" value="1"/>
</dbReference>
<dbReference type="OrthoDB" id="2322499at2759"/>
<keyword evidence="4" id="KW-1185">Reference proteome</keyword>
<gene>
    <name evidence="3" type="ORF">PILCRDRAFT_10495</name>
</gene>
<feature type="compositionally biased region" description="Basic and acidic residues" evidence="1">
    <location>
        <begin position="43"/>
        <end position="56"/>
    </location>
</feature>
<dbReference type="PROSITE" id="PS50181">
    <property type="entry name" value="FBOX"/>
    <property type="match status" value="1"/>
</dbReference>
<evidence type="ECO:0000259" key="2">
    <source>
        <dbReference type="PROSITE" id="PS50181"/>
    </source>
</evidence>
<evidence type="ECO:0000313" key="4">
    <source>
        <dbReference type="Proteomes" id="UP000054166"/>
    </source>
</evidence>
<dbReference type="InParanoid" id="A0A0C3BPW6"/>
<evidence type="ECO:0000313" key="3">
    <source>
        <dbReference type="EMBL" id="KIM79367.1"/>
    </source>
</evidence>
<protein>
    <recommendedName>
        <fullName evidence="2">F-box domain-containing protein</fullName>
    </recommendedName>
</protein>
<name>A0A0C3BPW6_PILCF</name>